<dbReference type="AlphaFoldDB" id="A0A4D8SCI1"/>
<dbReference type="PROSITE" id="PS50966">
    <property type="entry name" value="ZF_SWIM"/>
    <property type="match status" value="1"/>
</dbReference>
<dbReference type="KEGG" id="mpru:DFR88_02560"/>
<dbReference type="InterPro" id="IPR007527">
    <property type="entry name" value="Znf_SWIM"/>
</dbReference>
<keyword evidence="1" id="KW-0863">Zinc-finger</keyword>
<dbReference type="EMBL" id="CP031156">
    <property type="protein sequence ID" value="QCO29518.1"/>
    <property type="molecule type" value="Genomic_DNA"/>
</dbReference>
<reference evidence="3 4" key="1">
    <citation type="submission" date="2018-07" db="EMBL/GenBank/DDBJ databases">
        <title>Complete Genome Sequences of Extremely Thermoacidophilic, Metal-Mobilizing Type-Strain Members of the Archaeal Family Sulfolobaceae: Acidianus brierleyi DSM-1651T, Acidianus sulfidivorans DSM-18786T, Metallosphaera hakonensis DSM-7519T, and Metallosphaera prunae DSM-10039T.</title>
        <authorList>
            <person name="Counts J.A."/>
            <person name="Kelly R.M."/>
        </authorList>
    </citation>
    <scope>NUCLEOTIDE SEQUENCE [LARGE SCALE GENOMIC DNA]</scope>
    <source>
        <strain evidence="3 4">Ron 12/II</strain>
    </source>
</reference>
<dbReference type="Proteomes" id="UP000298568">
    <property type="component" value="Chromosome"/>
</dbReference>
<keyword evidence="1" id="KW-0862">Zinc</keyword>
<accession>A0A4D8SCI1</accession>
<dbReference type="GO" id="GO:0008270">
    <property type="term" value="F:zinc ion binding"/>
    <property type="evidence" value="ECO:0007669"/>
    <property type="project" value="UniProtKB-KW"/>
</dbReference>
<protein>
    <recommendedName>
        <fullName evidence="2">SWIM-type domain-containing protein</fullName>
    </recommendedName>
</protein>
<evidence type="ECO:0000313" key="4">
    <source>
        <dbReference type="Proteomes" id="UP000298568"/>
    </source>
</evidence>
<organism evidence="3 4">
    <name type="scientific">Metallosphaera prunae</name>
    <dbReference type="NCBI Taxonomy" id="47304"/>
    <lineage>
        <taxon>Archaea</taxon>
        <taxon>Thermoproteota</taxon>
        <taxon>Thermoprotei</taxon>
        <taxon>Sulfolobales</taxon>
        <taxon>Sulfolobaceae</taxon>
        <taxon>Metallosphaera</taxon>
    </lineage>
</organism>
<evidence type="ECO:0000313" key="3">
    <source>
        <dbReference type="EMBL" id="QCO29518.1"/>
    </source>
</evidence>
<keyword evidence="4" id="KW-1185">Reference proteome</keyword>
<evidence type="ECO:0000259" key="2">
    <source>
        <dbReference type="PROSITE" id="PS50966"/>
    </source>
</evidence>
<sequence length="66" mass="7330">MIVKQLDEDKVEVVGTVPARCSIRGFKAKIIISGNHVVSGECECGSFPCSHTAKLYLMFMARKRSR</sequence>
<evidence type="ECO:0000256" key="1">
    <source>
        <dbReference type="PROSITE-ProRule" id="PRU00325"/>
    </source>
</evidence>
<name>A0A4D8SCI1_METPR</name>
<keyword evidence="1" id="KW-0479">Metal-binding</keyword>
<proteinExistence type="predicted"/>
<feature type="domain" description="SWIM-type" evidence="2">
    <location>
        <begin position="26"/>
        <end position="60"/>
    </location>
</feature>
<gene>
    <name evidence="3" type="ORF">DFR88_02560</name>
</gene>